<comment type="caution">
    <text evidence="2">The sequence shown here is derived from an EMBL/GenBank/DDBJ whole genome shotgun (WGS) entry which is preliminary data.</text>
</comment>
<accession>A0ABW1SZY6</accession>
<dbReference type="NCBIfam" id="TIGR01550">
    <property type="entry name" value="DOC_P1"/>
    <property type="match status" value="1"/>
</dbReference>
<dbReference type="PANTHER" id="PTHR39426">
    <property type="entry name" value="HOMOLOGY TO DEATH-ON-CURING PROTEIN OF PHAGE P1"/>
    <property type="match status" value="1"/>
</dbReference>
<gene>
    <name evidence="2" type="ORF">ACFQGU_08050</name>
</gene>
<proteinExistence type="predicted"/>
<keyword evidence="3" id="KW-1185">Reference proteome</keyword>
<dbReference type="EMBL" id="JBHSTI010000008">
    <property type="protein sequence ID" value="MFC6237826.1"/>
    <property type="molecule type" value="Genomic_DNA"/>
</dbReference>
<reference evidence="3" key="1">
    <citation type="journal article" date="2019" name="Int. J. Syst. Evol. Microbiol.">
        <title>The Global Catalogue of Microorganisms (GCM) 10K type strain sequencing project: providing services to taxonomists for standard genome sequencing and annotation.</title>
        <authorList>
            <consortium name="The Broad Institute Genomics Platform"/>
            <consortium name="The Broad Institute Genome Sequencing Center for Infectious Disease"/>
            <person name="Wu L."/>
            <person name="Ma J."/>
        </authorList>
    </citation>
    <scope>NUCLEOTIDE SEQUENCE [LARGE SCALE GENOMIC DNA]</scope>
    <source>
        <strain evidence="3">CGMCC 4.7317</strain>
    </source>
</reference>
<dbReference type="PANTHER" id="PTHR39426:SF1">
    <property type="entry name" value="HOMOLOGY TO DEATH-ON-CURING PROTEIN OF PHAGE P1"/>
    <property type="match status" value="1"/>
</dbReference>
<sequence length="128" mass="13661">MSGETRLLTTEDLVAIATRIGRGDPQVRDLGLLESAAARPGTSVFGDDAYPDIETKAAALLESLVRNHALIDGNKRLGWLALVLFLALNGHRLDVDDDEAYDLVIGVAEGRHEIASIVGVLRGWGVSS</sequence>
<dbReference type="InterPro" id="IPR003812">
    <property type="entry name" value="Fido"/>
</dbReference>
<dbReference type="Proteomes" id="UP001596138">
    <property type="component" value="Unassembled WGS sequence"/>
</dbReference>
<organism evidence="2 3">
    <name type="scientific">Longivirga aurantiaca</name>
    <dbReference type="NCBI Taxonomy" id="1837743"/>
    <lineage>
        <taxon>Bacteria</taxon>
        <taxon>Bacillati</taxon>
        <taxon>Actinomycetota</taxon>
        <taxon>Actinomycetes</taxon>
        <taxon>Sporichthyales</taxon>
        <taxon>Sporichthyaceae</taxon>
        <taxon>Longivirga</taxon>
    </lineage>
</organism>
<dbReference type="InterPro" id="IPR053737">
    <property type="entry name" value="Type_II_TA_Toxin"/>
</dbReference>
<dbReference type="Gene3D" id="1.20.120.1870">
    <property type="entry name" value="Fic/DOC protein, Fido domain"/>
    <property type="match status" value="1"/>
</dbReference>
<dbReference type="InterPro" id="IPR006440">
    <property type="entry name" value="Doc"/>
</dbReference>
<name>A0ABW1SZY6_9ACTN</name>
<evidence type="ECO:0000313" key="3">
    <source>
        <dbReference type="Proteomes" id="UP001596138"/>
    </source>
</evidence>
<evidence type="ECO:0000313" key="2">
    <source>
        <dbReference type="EMBL" id="MFC6237826.1"/>
    </source>
</evidence>
<dbReference type="PROSITE" id="PS51459">
    <property type="entry name" value="FIDO"/>
    <property type="match status" value="1"/>
</dbReference>
<evidence type="ECO:0000259" key="1">
    <source>
        <dbReference type="PROSITE" id="PS51459"/>
    </source>
</evidence>
<dbReference type="RefSeq" id="WP_386765479.1">
    <property type="nucleotide sequence ID" value="NZ_JBHSTI010000008.1"/>
</dbReference>
<protein>
    <submittedName>
        <fullName evidence="2">Type II toxin-antitoxin system death-on-curing family toxin</fullName>
    </submittedName>
</protein>
<feature type="domain" description="Fido" evidence="1">
    <location>
        <begin position="8"/>
        <end position="123"/>
    </location>
</feature>
<dbReference type="Pfam" id="PF02661">
    <property type="entry name" value="Fic"/>
    <property type="match status" value="1"/>
</dbReference>